<dbReference type="AlphaFoldDB" id="A0A143PBK9"/>
<evidence type="ECO:0000313" key="4">
    <source>
        <dbReference type="Proteomes" id="UP000595942"/>
    </source>
</evidence>
<evidence type="ECO:0000313" key="3">
    <source>
        <dbReference type="Proteomes" id="UP000293854"/>
    </source>
</evidence>
<evidence type="ECO:0000313" key="2">
    <source>
        <dbReference type="EMBL" id="RZI01253.1"/>
    </source>
</evidence>
<gene>
    <name evidence="2" type="ORF">EIG99_09320</name>
    <name evidence="1" type="ORF">I6J05_10190</name>
</gene>
<dbReference type="EMBL" id="CP068073">
    <property type="protein sequence ID" value="QQS82269.1"/>
    <property type="molecule type" value="Genomic_DNA"/>
</dbReference>
<dbReference type="KEGG" id="scv:A4G25_08330"/>
<dbReference type="RefSeq" id="WP_047132073.1">
    <property type="nucleotide sequence ID" value="NZ_CP015114.1"/>
</dbReference>
<dbReference type="GeneID" id="93725359"/>
<organism evidence="2 3">
    <name type="scientific">Staphylococcus condimenti</name>
    <dbReference type="NCBI Taxonomy" id="70255"/>
    <lineage>
        <taxon>Bacteria</taxon>
        <taxon>Bacillati</taxon>
        <taxon>Bacillota</taxon>
        <taxon>Bacilli</taxon>
        <taxon>Bacillales</taxon>
        <taxon>Staphylococcaceae</taxon>
        <taxon>Staphylococcus</taxon>
    </lineage>
</organism>
<proteinExistence type="predicted"/>
<reference evidence="2 3" key="1">
    <citation type="submission" date="2018-11" db="EMBL/GenBank/DDBJ databases">
        <title>Genomic profiling of Staphylococcus species from a Poultry farm system in KwaZulu-Natal, South Africa.</title>
        <authorList>
            <person name="Amoako D.G."/>
            <person name="Somboro A.M."/>
            <person name="Abia A.L.K."/>
            <person name="Bester L.A."/>
            <person name="Essack S.Y."/>
        </authorList>
    </citation>
    <scope>NUCLEOTIDE SEQUENCE [LARGE SCALE GENOMIC DNA]</scope>
    <source>
        <strain evidence="2 3">SA11</strain>
    </source>
</reference>
<keyword evidence="4" id="KW-1185">Reference proteome</keyword>
<accession>A0A143PBK9</accession>
<evidence type="ECO:0008006" key="5">
    <source>
        <dbReference type="Google" id="ProtNLM"/>
    </source>
</evidence>
<dbReference type="Proteomes" id="UP000293854">
    <property type="component" value="Unassembled WGS sequence"/>
</dbReference>
<dbReference type="OrthoDB" id="2394797at2"/>
<protein>
    <recommendedName>
        <fullName evidence="5">MerR family transcriptional regulator</fullName>
    </recommendedName>
</protein>
<name>A0A143PBK9_9STAP</name>
<dbReference type="Proteomes" id="UP000595942">
    <property type="component" value="Chromosome"/>
</dbReference>
<evidence type="ECO:0000313" key="1">
    <source>
        <dbReference type="EMBL" id="QQS82269.1"/>
    </source>
</evidence>
<dbReference type="EMBL" id="RQTE01000179">
    <property type="protein sequence ID" value="RZI01253.1"/>
    <property type="molecule type" value="Genomic_DNA"/>
</dbReference>
<reference evidence="1 4" key="2">
    <citation type="submission" date="2021-01" db="EMBL/GenBank/DDBJ databases">
        <title>FDA dAtabase for Regulatory Grade micrObial Sequences (FDA-ARGOS): Supporting development and validation of Infectious Disease Dx tests.</title>
        <authorList>
            <person name="Sproer C."/>
            <person name="Gronow S."/>
            <person name="Severitt S."/>
            <person name="Schroder I."/>
            <person name="Tallon L."/>
            <person name="Sadzewicz L."/>
            <person name="Zhao X."/>
            <person name="Boylan J."/>
            <person name="Ott S."/>
            <person name="Bowen H."/>
            <person name="Vavikolanu K."/>
            <person name="Mehta A."/>
            <person name="Aluvathingal J."/>
            <person name="Nadendla S."/>
            <person name="Lowell S."/>
            <person name="Myers T."/>
            <person name="Yan Y."/>
            <person name="Sichtig H."/>
        </authorList>
    </citation>
    <scope>NUCLEOTIDE SEQUENCE [LARGE SCALE GENOMIC DNA]</scope>
    <source>
        <strain evidence="1 4">FDAARGOS_1148</strain>
    </source>
</reference>
<sequence>MEQFETSDSTVDLKNIKFAWDQLITDEDELVEAGYPKDLLEEWIKDGIIQPFSPRGNKRHFYSKDVFIATVHHVLRT</sequence>